<dbReference type="PANTHER" id="PTHR37938:SF1">
    <property type="entry name" value="BLL0215 PROTEIN"/>
    <property type="match status" value="1"/>
</dbReference>
<name>D7BP61_ARCHD</name>
<feature type="transmembrane region" description="Helical" evidence="1">
    <location>
        <begin position="53"/>
        <end position="75"/>
    </location>
</feature>
<protein>
    <submittedName>
        <fullName evidence="3">Membrane-flanked domain protein</fullName>
    </submittedName>
</protein>
<dbReference type="Proteomes" id="UP000000376">
    <property type="component" value="Chromosome"/>
</dbReference>
<feature type="domain" description="YdbS-like PH" evidence="2">
    <location>
        <begin position="77"/>
        <end position="148"/>
    </location>
</feature>
<feature type="transmembrane region" description="Helical" evidence="1">
    <location>
        <begin position="25"/>
        <end position="47"/>
    </location>
</feature>
<evidence type="ECO:0000256" key="1">
    <source>
        <dbReference type="SAM" id="Phobius"/>
    </source>
</evidence>
<dbReference type="InterPro" id="IPR005182">
    <property type="entry name" value="YdbS-like_PH"/>
</dbReference>
<dbReference type="STRING" id="644284.Arch_0990"/>
<keyword evidence="4" id="KW-1185">Reference proteome</keyword>
<dbReference type="EMBL" id="CP002045">
    <property type="protein sequence ID" value="ADH92710.1"/>
    <property type="molecule type" value="Genomic_DNA"/>
</dbReference>
<evidence type="ECO:0000259" key="2">
    <source>
        <dbReference type="Pfam" id="PF03703"/>
    </source>
</evidence>
<dbReference type="OrthoDB" id="4990503at2"/>
<reference evidence="3 4" key="1">
    <citation type="journal article" date="2010" name="Stand. Genomic Sci.">
        <title>Complete genome sequence of Arcanobacterium haemolyticum type strain (11018).</title>
        <authorList>
            <person name="Yasawong M."/>
            <person name="Teshima H."/>
            <person name="Lapidus A."/>
            <person name="Nolan M."/>
            <person name="Lucas S."/>
            <person name="Glavina Del Rio T."/>
            <person name="Tice H."/>
            <person name="Cheng J."/>
            <person name="Bruce D."/>
            <person name="Detter C."/>
            <person name="Tapia R."/>
            <person name="Han C."/>
            <person name="Goodwin L."/>
            <person name="Pitluck S."/>
            <person name="Liolios K."/>
            <person name="Ivanova N."/>
            <person name="Mavromatis K."/>
            <person name="Mikhailova N."/>
            <person name="Pati A."/>
            <person name="Chen A."/>
            <person name="Palaniappan K."/>
            <person name="Land M."/>
            <person name="Hauser L."/>
            <person name="Chang Y."/>
            <person name="Jeffries C."/>
            <person name="Rohde M."/>
            <person name="Sikorski J."/>
            <person name="Pukall R."/>
            <person name="Goker M."/>
            <person name="Woyke T."/>
            <person name="Bristow J."/>
            <person name="Eisen J."/>
            <person name="Markowitz V."/>
            <person name="Hugenholtz P."/>
            <person name="Kyrpides N."/>
            <person name="Klenk H."/>
        </authorList>
    </citation>
    <scope>NUCLEOTIDE SEQUENCE [LARGE SCALE GENOMIC DNA]</scope>
    <source>
        <strain evidence="4">ATCC 9345 / DSM 20595 / CCUG 17215 / LMG 16163 / NBRC 15585 / NCTC 8452 / 11018</strain>
    </source>
</reference>
<dbReference type="RefSeq" id="WP_013170206.1">
    <property type="nucleotide sequence ID" value="NC_014218.1"/>
</dbReference>
<proteinExistence type="predicted"/>
<dbReference type="eggNOG" id="COG3428">
    <property type="taxonomic scope" value="Bacteria"/>
</dbReference>
<dbReference type="KEGG" id="ahe:Arch_0990"/>
<keyword evidence="1" id="KW-0812">Transmembrane</keyword>
<dbReference type="HOGENOM" id="CLU_111473_1_0_11"/>
<sequence>MALPEKLLGRDEHVIRHMHEHPKALFWNACALIVVLALLVVGILYMPERFTPWGAWAIAGVAAVAVLFVWGIPWLKWVTTTSTITTRRIITRSGIFSKTGHDIPLSRISNVAYEHDFIDRIFGAGTLILETSAGNPLELHDVPNVERLHVELTELLFNTEREESDQ</sequence>
<evidence type="ECO:0000313" key="3">
    <source>
        <dbReference type="EMBL" id="ADH92710.1"/>
    </source>
</evidence>
<organism evidence="3 4">
    <name type="scientific">Arcanobacterium haemolyticum (strain ATCC 9345 / DSM 20595 / CCM 5947 / CCUG 17215 / LMG 16163 / NBRC 15585 / NCTC 8452 / 11018)</name>
    <dbReference type="NCBI Taxonomy" id="644284"/>
    <lineage>
        <taxon>Bacteria</taxon>
        <taxon>Bacillati</taxon>
        <taxon>Actinomycetota</taxon>
        <taxon>Actinomycetes</taxon>
        <taxon>Actinomycetales</taxon>
        <taxon>Actinomycetaceae</taxon>
        <taxon>Arcanobacterium</taxon>
    </lineage>
</organism>
<dbReference type="AlphaFoldDB" id="D7BP61"/>
<evidence type="ECO:0000313" key="4">
    <source>
        <dbReference type="Proteomes" id="UP000000376"/>
    </source>
</evidence>
<gene>
    <name evidence="3" type="ordered locus">Arch_0990</name>
</gene>
<accession>D7BP61</accession>
<dbReference type="Pfam" id="PF03703">
    <property type="entry name" value="bPH_2"/>
    <property type="match status" value="1"/>
</dbReference>
<keyword evidence="1" id="KW-1133">Transmembrane helix</keyword>
<keyword evidence="1" id="KW-0472">Membrane</keyword>
<dbReference type="PANTHER" id="PTHR37938">
    <property type="entry name" value="BLL0215 PROTEIN"/>
    <property type="match status" value="1"/>
</dbReference>